<name>A0A0H5R6J8_9EUKA</name>
<organism evidence="2">
    <name type="scientific">Spongospora subterranea</name>
    <dbReference type="NCBI Taxonomy" id="70186"/>
    <lineage>
        <taxon>Eukaryota</taxon>
        <taxon>Sar</taxon>
        <taxon>Rhizaria</taxon>
        <taxon>Endomyxa</taxon>
        <taxon>Phytomyxea</taxon>
        <taxon>Plasmodiophorida</taxon>
        <taxon>Plasmodiophoridae</taxon>
        <taxon>Spongospora</taxon>
    </lineage>
</organism>
<protein>
    <submittedName>
        <fullName evidence="2">Uncharacterized protein</fullName>
    </submittedName>
</protein>
<reference evidence="2" key="1">
    <citation type="submission" date="2015-04" db="EMBL/GenBank/DDBJ databases">
        <title>The genome sequence of the plant pathogenic Rhizarian Plasmodiophora brassicae reveals insights in its biotrophic life cycle and the origin of chitin synthesis.</title>
        <authorList>
            <person name="Schwelm A."/>
            <person name="Fogelqvist J."/>
            <person name="Knaust A."/>
            <person name="Julke S."/>
            <person name="Lilja T."/>
            <person name="Dhandapani V."/>
            <person name="Bonilla-Rosso G."/>
            <person name="Karlsson M."/>
            <person name="Shevchenko A."/>
            <person name="Choi S.R."/>
            <person name="Kim H.G."/>
            <person name="Park J.Y."/>
            <person name="Lim Y.P."/>
            <person name="Ludwig-Muller J."/>
            <person name="Dixelius C."/>
        </authorList>
    </citation>
    <scope>NUCLEOTIDE SEQUENCE</scope>
    <source>
        <tissue evidence="2">Potato root galls</tissue>
    </source>
</reference>
<feature type="region of interest" description="Disordered" evidence="1">
    <location>
        <begin position="73"/>
        <end position="107"/>
    </location>
</feature>
<dbReference type="AlphaFoldDB" id="A0A0H5R6J8"/>
<sequence length="141" mass="15758">MASNMANWLAKLKRLWTVNPQSKPFLPDKMRTAPSSYAPPKIPKSAEALKYKIEYFPRDPTATPAAEITLDKTGQTVKGDPAALQISDESGPDLGYHGPKHLPRPEWMTNGEAAKMLNWCLKNDLPPRMGRRLPLKRSSGY</sequence>
<dbReference type="EMBL" id="HACM01009313">
    <property type="protein sequence ID" value="CRZ09755.1"/>
    <property type="molecule type" value="Transcribed_RNA"/>
</dbReference>
<evidence type="ECO:0000313" key="2">
    <source>
        <dbReference type="EMBL" id="CRZ09755.1"/>
    </source>
</evidence>
<evidence type="ECO:0000256" key="1">
    <source>
        <dbReference type="SAM" id="MobiDB-lite"/>
    </source>
</evidence>
<proteinExistence type="predicted"/>
<accession>A0A0H5R6J8</accession>